<reference evidence="2 3" key="1">
    <citation type="submission" date="2021-10" db="EMBL/GenBank/DDBJ databases">
        <authorList>
            <person name="Chen M."/>
        </authorList>
    </citation>
    <scope>NUCLEOTIDE SEQUENCE [LARGE SCALE GENOMIC DNA]</scope>
    <source>
        <strain evidence="2 3">H3-26</strain>
    </source>
</reference>
<dbReference type="InterPro" id="IPR025285">
    <property type="entry name" value="DUF4145"/>
</dbReference>
<evidence type="ECO:0000313" key="2">
    <source>
        <dbReference type="EMBL" id="MCB5194748.1"/>
    </source>
</evidence>
<gene>
    <name evidence="2" type="ORF">LG219_00405</name>
</gene>
<proteinExistence type="predicted"/>
<sequence>MTKYVAPEISLKAFNCPLCGVLAHIKWGWLASSRPGSGHQYLEAVCSHCEEASLWRAIKTNTNGFSSYATEGEMLYPCFGLAPLPEKDMPEDVIVDYMEAATIFSKSPRGAAALLRLALQKLCKHLGEKGENINEDIRSLAAKNTIPPMVVKVADTVRIAGNNAVHPGEMSDEDFDLVAAKMFDLLNFIVKKGISEPKELEALYCMTPEAPRKSAEARDAKAKV</sequence>
<accession>A0ABS8BGB1</accession>
<evidence type="ECO:0000313" key="3">
    <source>
        <dbReference type="Proteomes" id="UP001198034"/>
    </source>
</evidence>
<name>A0ABS8BGB1_9NEIS</name>
<evidence type="ECO:0000259" key="1">
    <source>
        <dbReference type="Pfam" id="PF13643"/>
    </source>
</evidence>
<comment type="caution">
    <text evidence="2">The sequence shown here is derived from an EMBL/GenBank/DDBJ whole genome shotgun (WGS) entry which is preliminary data.</text>
</comment>
<feature type="domain" description="DUF4145" evidence="1">
    <location>
        <begin position="99"/>
        <end position="177"/>
    </location>
</feature>
<keyword evidence="3" id="KW-1185">Reference proteome</keyword>
<dbReference type="EMBL" id="JAJAWG010000001">
    <property type="protein sequence ID" value="MCB5194748.1"/>
    <property type="molecule type" value="Genomic_DNA"/>
</dbReference>
<dbReference type="RefSeq" id="WP_226762577.1">
    <property type="nucleotide sequence ID" value="NZ_JAJAWG010000001.1"/>
</dbReference>
<dbReference type="Pfam" id="PF13643">
    <property type="entry name" value="DUF4145"/>
    <property type="match status" value="1"/>
</dbReference>
<protein>
    <submittedName>
        <fullName evidence="2">DUF4145 domain-containing protein</fullName>
    </submittedName>
</protein>
<dbReference type="Proteomes" id="UP001198034">
    <property type="component" value="Unassembled WGS sequence"/>
</dbReference>
<organism evidence="2 3">
    <name type="scientific">Deefgea salmonis</name>
    <dbReference type="NCBI Taxonomy" id="2875502"/>
    <lineage>
        <taxon>Bacteria</taxon>
        <taxon>Pseudomonadati</taxon>
        <taxon>Pseudomonadota</taxon>
        <taxon>Betaproteobacteria</taxon>
        <taxon>Neisseriales</taxon>
        <taxon>Chitinibacteraceae</taxon>
        <taxon>Deefgea</taxon>
    </lineage>
</organism>